<reference evidence="4" key="1">
    <citation type="journal article" date="2013" name="Genome Biol.">
        <title>Draft genome of the mountain pine beetle, Dendroctonus ponderosae Hopkins, a major forest pest.</title>
        <authorList>
            <person name="Keeling C.I."/>
            <person name="Yuen M.M."/>
            <person name="Liao N.Y."/>
            <person name="Docking T.R."/>
            <person name="Chan S.K."/>
            <person name="Taylor G.A."/>
            <person name="Palmquist D.L."/>
            <person name="Jackman S.D."/>
            <person name="Nguyen A."/>
            <person name="Li M."/>
            <person name="Henderson H."/>
            <person name="Janes J.K."/>
            <person name="Zhao Y."/>
            <person name="Pandoh P."/>
            <person name="Moore R."/>
            <person name="Sperling F.A."/>
            <person name="Huber D.P."/>
            <person name="Birol I."/>
            <person name="Jones S.J."/>
            <person name="Bohlmann J."/>
        </authorList>
    </citation>
    <scope>NUCLEOTIDE SEQUENCE</scope>
</reference>
<dbReference type="Proteomes" id="UP000019118">
    <property type="component" value="Unassembled WGS sequence"/>
</dbReference>
<sequence>METMSSQQTETERLKHMQKALTNCENDRRVVSKRLETTQNSLAEMLRNNQILQDQVTRLNNELANNEVHKSGLESQLRLAQWPADTQMGSHQEEELRMQLHSVQKERNELRGKVDSMNTKGQV</sequence>
<protein>
    <submittedName>
        <fullName evidence="3">Uncharacterized protein</fullName>
    </submittedName>
</protein>
<evidence type="ECO:0000313" key="3">
    <source>
        <dbReference type="EnsemblMetazoa" id="XP_019754139.1"/>
    </source>
</evidence>
<dbReference type="EnsemblMetazoa" id="XM_019898580.1">
    <property type="protein sequence ID" value="XP_019754139.1"/>
    <property type="gene ID" value="LOC109533294"/>
</dbReference>
<feature type="region of interest" description="Disordered" evidence="2">
    <location>
        <begin position="101"/>
        <end position="123"/>
    </location>
</feature>
<keyword evidence="4" id="KW-1185">Reference proteome</keyword>
<keyword evidence="1" id="KW-0175">Coiled coil</keyword>
<evidence type="ECO:0000313" key="4">
    <source>
        <dbReference type="Proteomes" id="UP000019118"/>
    </source>
</evidence>
<evidence type="ECO:0000256" key="1">
    <source>
        <dbReference type="SAM" id="Coils"/>
    </source>
</evidence>
<feature type="coiled-coil region" evidence="1">
    <location>
        <begin position="35"/>
        <end position="69"/>
    </location>
</feature>
<feature type="compositionally biased region" description="Basic and acidic residues" evidence="2">
    <location>
        <begin position="101"/>
        <end position="114"/>
    </location>
</feature>
<dbReference type="AlphaFoldDB" id="A0AAR5NYX0"/>
<name>A0AAR5NYX0_DENPD</name>
<accession>A0AAR5NYX0</accession>
<proteinExistence type="predicted"/>
<organism evidence="3 4">
    <name type="scientific">Dendroctonus ponderosae</name>
    <name type="common">Mountain pine beetle</name>
    <dbReference type="NCBI Taxonomy" id="77166"/>
    <lineage>
        <taxon>Eukaryota</taxon>
        <taxon>Metazoa</taxon>
        <taxon>Ecdysozoa</taxon>
        <taxon>Arthropoda</taxon>
        <taxon>Hexapoda</taxon>
        <taxon>Insecta</taxon>
        <taxon>Pterygota</taxon>
        <taxon>Neoptera</taxon>
        <taxon>Endopterygota</taxon>
        <taxon>Coleoptera</taxon>
        <taxon>Polyphaga</taxon>
        <taxon>Cucujiformia</taxon>
        <taxon>Curculionidae</taxon>
        <taxon>Scolytinae</taxon>
        <taxon>Dendroctonus</taxon>
    </lineage>
</organism>
<reference evidence="3" key="2">
    <citation type="submission" date="2024-08" db="UniProtKB">
        <authorList>
            <consortium name="EnsemblMetazoa"/>
        </authorList>
    </citation>
    <scope>IDENTIFICATION</scope>
</reference>
<evidence type="ECO:0000256" key="2">
    <source>
        <dbReference type="SAM" id="MobiDB-lite"/>
    </source>
</evidence>